<evidence type="ECO:0008006" key="4">
    <source>
        <dbReference type="Google" id="ProtNLM"/>
    </source>
</evidence>
<dbReference type="EMBL" id="JARFID010000058">
    <property type="protein sequence ID" value="MDE8697545.1"/>
    <property type="molecule type" value="Genomic_DNA"/>
</dbReference>
<protein>
    <recommendedName>
        <fullName evidence="4">O-antigen ligase domain-containing protein</fullName>
    </recommendedName>
</protein>
<feature type="transmembrane region" description="Helical" evidence="1">
    <location>
        <begin position="193"/>
        <end position="225"/>
    </location>
</feature>
<comment type="caution">
    <text evidence="2">The sequence shown here is derived from an EMBL/GenBank/DDBJ whole genome shotgun (WGS) entry which is preliminary data.</text>
</comment>
<name>A0AAW6M6E5_9BACE</name>
<evidence type="ECO:0000313" key="3">
    <source>
        <dbReference type="Proteomes" id="UP001221924"/>
    </source>
</evidence>
<dbReference type="Proteomes" id="UP001221924">
    <property type="component" value="Unassembled WGS sequence"/>
</dbReference>
<evidence type="ECO:0000313" key="2">
    <source>
        <dbReference type="EMBL" id="MDE8697545.1"/>
    </source>
</evidence>
<feature type="transmembrane region" description="Helical" evidence="1">
    <location>
        <begin position="29"/>
        <end position="44"/>
    </location>
</feature>
<keyword evidence="1" id="KW-1133">Transmembrane helix</keyword>
<keyword evidence="1" id="KW-0472">Membrane</keyword>
<feature type="transmembrane region" description="Helical" evidence="1">
    <location>
        <begin position="168"/>
        <end position="187"/>
    </location>
</feature>
<feature type="transmembrane region" description="Helical" evidence="1">
    <location>
        <begin position="237"/>
        <end position="257"/>
    </location>
</feature>
<dbReference type="RefSeq" id="WP_149924684.1">
    <property type="nucleotide sequence ID" value="NZ_CAXKYC010000044.1"/>
</dbReference>
<organism evidence="2 3">
    <name type="scientific">Bacteroides cellulosilyticus</name>
    <dbReference type="NCBI Taxonomy" id="246787"/>
    <lineage>
        <taxon>Bacteria</taxon>
        <taxon>Pseudomonadati</taxon>
        <taxon>Bacteroidota</taxon>
        <taxon>Bacteroidia</taxon>
        <taxon>Bacteroidales</taxon>
        <taxon>Bacteroidaceae</taxon>
        <taxon>Bacteroides</taxon>
    </lineage>
</organism>
<feature type="transmembrane region" description="Helical" evidence="1">
    <location>
        <begin position="382"/>
        <end position="397"/>
    </location>
</feature>
<dbReference type="AlphaFoldDB" id="A0AAW6M6E5"/>
<feature type="transmembrane region" description="Helical" evidence="1">
    <location>
        <begin position="110"/>
        <end position="132"/>
    </location>
</feature>
<feature type="transmembrane region" description="Helical" evidence="1">
    <location>
        <begin position="51"/>
        <end position="73"/>
    </location>
</feature>
<feature type="transmembrane region" description="Helical" evidence="1">
    <location>
        <begin position="325"/>
        <end position="348"/>
    </location>
</feature>
<sequence>MRIIILYLFVFFSLFGVNFAGLPVWTKTNFIVGIIGLVYWILLKEKKSQTITLLFISGLLILLTCLASGIINFRFDSWIFQHYILCCFIYVFNSFIITKWAIKAGVDFYGILKITIGCIFINNILALSAFYLPSLADAILSVQDFSVASFGYDYGVRRIYGFGDGGTNFGGGVTCSIGLIFAVFLFVNNKLGLIKTIIVVLFLTFSGILIARTSVLGAAFAIGSITLYKCEKSKKTYFIISIMLICIVSFMILFSLFGELDAFQYSFDMFTNYESGGGLSNGSTDKLFNEHWAKLPHDIKTWLFGDSRMLDIHGSGYYMHTDVGYLRMIFCFGITGLAFFIVNHIIIIKYSHKILNDSNTYRLVILLFIYILILNIKGLVDSLFWIMALPLFYYEMFQKKLR</sequence>
<feature type="transmembrane region" description="Helical" evidence="1">
    <location>
        <begin position="79"/>
        <end position="98"/>
    </location>
</feature>
<gene>
    <name evidence="2" type="ORF">PZH42_25935</name>
</gene>
<reference evidence="2" key="1">
    <citation type="submission" date="2023-03" db="EMBL/GenBank/DDBJ databases">
        <title>DFI Biobank Strains.</title>
        <authorList>
            <person name="Mostad J."/>
            <person name="Paddock L."/>
            <person name="Medina S."/>
            <person name="Waligurski E."/>
            <person name="Barat B."/>
            <person name="Smith R."/>
            <person name="Burgo V."/>
            <person name="Metcalfe C."/>
            <person name="Woodson C."/>
            <person name="Sundararajan A."/>
            <person name="Ramaswamy R."/>
            <person name="Lin H."/>
            <person name="Pamer E.G."/>
        </authorList>
    </citation>
    <scope>NUCLEOTIDE SEQUENCE</scope>
    <source>
        <strain evidence="2">DFI.9.5</strain>
    </source>
</reference>
<evidence type="ECO:0000256" key="1">
    <source>
        <dbReference type="SAM" id="Phobius"/>
    </source>
</evidence>
<proteinExistence type="predicted"/>
<accession>A0AAW6M6E5</accession>
<keyword evidence="1" id="KW-0812">Transmembrane</keyword>